<evidence type="ECO:0000313" key="7">
    <source>
        <dbReference type="EMBL" id="WZP15567.1"/>
    </source>
</evidence>
<keyword evidence="3" id="KW-0238">DNA-binding</keyword>
<dbReference type="PANTHER" id="PTHR30346">
    <property type="entry name" value="TRANSCRIPTIONAL DUAL REGULATOR HCAR-RELATED"/>
    <property type="match status" value="1"/>
</dbReference>
<feature type="domain" description="LysR substrate-binding" evidence="6">
    <location>
        <begin position="40"/>
        <end position="117"/>
    </location>
</feature>
<proteinExistence type="inferred from homology"/>
<feature type="region of interest" description="Disordered" evidence="5">
    <location>
        <begin position="190"/>
        <end position="266"/>
    </location>
</feature>
<feature type="compositionally biased region" description="Polar residues" evidence="5">
    <location>
        <begin position="190"/>
        <end position="207"/>
    </location>
</feature>
<feature type="compositionally biased region" description="Basic and acidic residues" evidence="5">
    <location>
        <begin position="209"/>
        <end position="222"/>
    </location>
</feature>
<evidence type="ECO:0000256" key="4">
    <source>
        <dbReference type="ARBA" id="ARBA00023163"/>
    </source>
</evidence>
<keyword evidence="2" id="KW-0805">Transcription regulation</keyword>
<dbReference type="InterPro" id="IPR005119">
    <property type="entry name" value="LysR_subst-bd"/>
</dbReference>
<organism evidence="7 8">
    <name type="scientific">Arthrobacter citreus</name>
    <dbReference type="NCBI Taxonomy" id="1670"/>
    <lineage>
        <taxon>Bacteria</taxon>
        <taxon>Bacillati</taxon>
        <taxon>Actinomycetota</taxon>
        <taxon>Actinomycetes</taxon>
        <taxon>Micrococcales</taxon>
        <taxon>Micrococcaceae</taxon>
        <taxon>Arthrobacter</taxon>
    </lineage>
</organism>
<feature type="compositionally biased region" description="Gly residues" evidence="5">
    <location>
        <begin position="232"/>
        <end position="243"/>
    </location>
</feature>
<evidence type="ECO:0000256" key="1">
    <source>
        <dbReference type="ARBA" id="ARBA00009437"/>
    </source>
</evidence>
<comment type="similarity">
    <text evidence="1">Belongs to the LysR transcriptional regulatory family.</text>
</comment>
<feature type="compositionally biased region" description="Low complexity" evidence="5">
    <location>
        <begin position="244"/>
        <end position="253"/>
    </location>
</feature>
<evidence type="ECO:0000256" key="5">
    <source>
        <dbReference type="SAM" id="MobiDB-lite"/>
    </source>
</evidence>
<dbReference type="Proteomes" id="UP001448858">
    <property type="component" value="Chromosome"/>
</dbReference>
<evidence type="ECO:0000259" key="6">
    <source>
        <dbReference type="Pfam" id="PF03466"/>
    </source>
</evidence>
<gene>
    <name evidence="7" type="ORF">AAE021_15640</name>
</gene>
<protein>
    <submittedName>
        <fullName evidence="7">LysR substrate-binding domain-containing protein</fullName>
    </submittedName>
</protein>
<evidence type="ECO:0000313" key="8">
    <source>
        <dbReference type="Proteomes" id="UP001448858"/>
    </source>
</evidence>
<dbReference type="SUPFAM" id="SSF53850">
    <property type="entry name" value="Periplasmic binding protein-like II"/>
    <property type="match status" value="1"/>
</dbReference>
<dbReference type="Pfam" id="PF03466">
    <property type="entry name" value="LysR_substrate"/>
    <property type="match status" value="1"/>
</dbReference>
<reference evidence="7 8" key="1">
    <citation type="submission" date="2024-04" db="EMBL/GenBank/DDBJ databases">
        <title>Arthrobacter sp. from Plains bison fecal sample.</title>
        <authorList>
            <person name="Ruzzini A."/>
        </authorList>
    </citation>
    <scope>NUCLEOTIDE SEQUENCE [LARGE SCALE GENOMIC DNA]</scope>
    <source>
        <strain evidence="7 8">EINP1</strain>
    </source>
</reference>
<dbReference type="PANTHER" id="PTHR30346:SF0">
    <property type="entry name" value="HCA OPERON TRANSCRIPTIONAL ACTIVATOR HCAR"/>
    <property type="match status" value="1"/>
</dbReference>
<keyword evidence="8" id="KW-1185">Reference proteome</keyword>
<dbReference type="Gene3D" id="3.40.190.10">
    <property type="entry name" value="Periplasmic binding protein-like II"/>
    <property type="match status" value="2"/>
</dbReference>
<evidence type="ECO:0000256" key="2">
    <source>
        <dbReference type="ARBA" id="ARBA00023015"/>
    </source>
</evidence>
<accession>A0ABZ2ZUQ5</accession>
<dbReference type="EMBL" id="CP151657">
    <property type="protein sequence ID" value="WZP15567.1"/>
    <property type="molecule type" value="Genomic_DNA"/>
</dbReference>
<feature type="compositionally biased region" description="Basic residues" evidence="5">
    <location>
        <begin position="254"/>
        <end position="266"/>
    </location>
</feature>
<keyword evidence="4" id="KW-0804">Transcription</keyword>
<name>A0ABZ2ZUQ5_9MICC</name>
<dbReference type="RefSeq" id="WP_342023225.1">
    <property type="nucleotide sequence ID" value="NZ_CP151657.1"/>
</dbReference>
<sequence>MPIDDPSHKPRPAQPLKLAYVPGVTPGKWIGRWNERQDRELQAFQRPEDEVVDDLRAGRADVVFIRVPDEGFIRPADLSVITLYEELPVVAAAKDSAVAAFDELDLADLAGETFLDLHEMGGVETGMEVVASGAGLLILPMSVAKLYSRRDVVARPLAGVPGTRIAVAWLDGSADPGIEELVGIVRGRTANSSRQPSVQAEQKLTARQRTKERQSRSADKGTAKSGGRPAAKGGGKGAAGSKGGQAQKTANKTKGGRKGGKPRGSR</sequence>
<evidence type="ECO:0000256" key="3">
    <source>
        <dbReference type="ARBA" id="ARBA00023125"/>
    </source>
</evidence>